<evidence type="ECO:0000259" key="2">
    <source>
        <dbReference type="Pfam" id="PF08638"/>
    </source>
</evidence>
<keyword evidence="4" id="KW-1185">Reference proteome</keyword>
<comment type="similarity">
    <text evidence="1">Belongs to the Mediator complex subunit 14 family.</text>
</comment>
<keyword evidence="1" id="KW-0805">Transcription regulation</keyword>
<accession>A0ABR2KR80</accession>
<reference evidence="3 4" key="1">
    <citation type="submission" date="2024-04" db="EMBL/GenBank/DDBJ databases">
        <title>Tritrichomonas musculus Genome.</title>
        <authorList>
            <person name="Alves-Ferreira E."/>
            <person name="Grigg M."/>
            <person name="Lorenzi H."/>
            <person name="Galac M."/>
        </authorList>
    </citation>
    <scope>NUCLEOTIDE SEQUENCE [LARGE SCALE GENOMIC DNA]</scope>
    <source>
        <strain evidence="3 4">EAF2021</strain>
    </source>
</reference>
<name>A0ABR2KR80_9EUKA</name>
<feature type="domain" description="Mediator complex subunit MED14 N-terminal" evidence="2">
    <location>
        <begin position="9"/>
        <end position="189"/>
    </location>
</feature>
<organism evidence="3 4">
    <name type="scientific">Tritrichomonas musculus</name>
    <dbReference type="NCBI Taxonomy" id="1915356"/>
    <lineage>
        <taxon>Eukaryota</taxon>
        <taxon>Metamonada</taxon>
        <taxon>Parabasalia</taxon>
        <taxon>Tritrichomonadida</taxon>
        <taxon>Tritrichomonadidae</taxon>
        <taxon>Tritrichomonas</taxon>
    </lineage>
</organism>
<comment type="caution">
    <text evidence="3">The sequence shown here is derived from an EMBL/GenBank/DDBJ whole genome shotgun (WGS) entry which is preliminary data.</text>
</comment>
<comment type="subcellular location">
    <subcellularLocation>
        <location evidence="1">Nucleus</location>
    </subcellularLocation>
</comment>
<dbReference type="EMBL" id="JAPFFF010000003">
    <property type="protein sequence ID" value="KAK8893343.1"/>
    <property type="molecule type" value="Genomic_DNA"/>
</dbReference>
<protein>
    <recommendedName>
        <fullName evidence="1">Mediator of RNA polymerase II transcription subunit 14</fullName>
    </recommendedName>
    <alternativeName>
        <fullName evidence="1">Mediator complex subunit 14</fullName>
    </alternativeName>
</protein>
<evidence type="ECO:0000256" key="1">
    <source>
        <dbReference type="RuleBase" id="RU365082"/>
    </source>
</evidence>
<keyword evidence="1" id="KW-0010">Activator</keyword>
<evidence type="ECO:0000313" key="4">
    <source>
        <dbReference type="Proteomes" id="UP001470230"/>
    </source>
</evidence>
<evidence type="ECO:0000313" key="3">
    <source>
        <dbReference type="EMBL" id="KAK8893343.1"/>
    </source>
</evidence>
<gene>
    <name evidence="3" type="ORF">M9Y10_021760</name>
</gene>
<comment type="subunit">
    <text evidence="1">Component of the Mediator complex.</text>
</comment>
<sequence>MAYDLSRPIYLSNLLHRFASFSFNEIEKLLDENSGEESQKRSLMRNLHEIYTLGTKIHMAIMFDSKYRHSKELFMYLHNSSFYEQYLDQFAYILFEHRRYLESNIIPMYDIRGTIDLLLDNCNSRLPLSIFDKPPLYTQDPPHYFKLIRNILKSKLLTTRVPTIYQVRFNRGRVILTVPKKYKLFLSIKTQDGPFVACKLEYIIPGFFTHKGGVSDIIIKGIDASQKYFINSSSVAKILHSVNELIKKNEDSLYEADAFIQQTILLFDFQRIYTESLRLYRKFPKGLMIRFITSDYHRIRYFFWQSFFDLHLTPTGIIIYLEGTINIGDASGMRFPDILGLCERRFALIKLHSLQSNVEGALHEEAKVPFLRVALCSIIIDNLSGLYHVIEHPELDVLLNNSRYEQFLKIVSKWQNEEIALNHVKGDSSNS</sequence>
<dbReference type="Proteomes" id="UP001470230">
    <property type="component" value="Unassembled WGS sequence"/>
</dbReference>
<proteinExistence type="inferred from homology"/>
<keyword evidence="1" id="KW-0804">Transcription</keyword>
<keyword evidence="1" id="KW-0539">Nucleus</keyword>
<comment type="function">
    <text evidence="1">Component of the Mediator complex, a coactivator involved in the regulated transcription of nearly all RNA polymerase II-dependent genes. Mediator functions as a bridge to convey information from gene-specific regulatory proteins to the basal RNA polymerase II transcription machinery. Mediator is recruited to promoters by direct interactions with regulatory proteins and serves as a scaffold for the assembly of a functional preinitiation complex with RNA polymerase II and the general transcription factors.</text>
</comment>
<dbReference type="InterPro" id="IPR055122">
    <property type="entry name" value="Med14_N"/>
</dbReference>
<dbReference type="Pfam" id="PF08638">
    <property type="entry name" value="Med14"/>
    <property type="match status" value="1"/>
</dbReference>